<reference evidence="2 3" key="1">
    <citation type="submission" date="2019-01" db="EMBL/GenBank/DDBJ databases">
        <title>Draft genomes of a novel of Aminipila strains.</title>
        <authorList>
            <person name="Ma S."/>
        </authorList>
    </citation>
    <scope>NUCLEOTIDE SEQUENCE [LARGE SCALE GENOMIC DNA]</scope>
    <source>
        <strain evidence="3">JN-39</strain>
    </source>
</reference>
<protein>
    <recommendedName>
        <fullName evidence="4">Mpv17 / PMP22 family protein</fullName>
    </recommendedName>
</protein>
<evidence type="ECO:0008006" key="4">
    <source>
        <dbReference type="Google" id="ProtNLM"/>
    </source>
</evidence>
<feature type="transmembrane region" description="Helical" evidence="1">
    <location>
        <begin position="36"/>
        <end position="57"/>
    </location>
</feature>
<keyword evidence="1" id="KW-0812">Transmembrane</keyword>
<proteinExistence type="predicted"/>
<keyword evidence="1" id="KW-0472">Membrane</keyword>
<gene>
    <name evidence="2" type="ORF">EQM06_02700</name>
</gene>
<keyword evidence="3" id="KW-1185">Reference proteome</keyword>
<dbReference type="OrthoDB" id="1115879at2"/>
<name>A0A410PTL0_9FIRM</name>
<dbReference type="EMBL" id="CP035281">
    <property type="protein sequence ID" value="QAT42226.1"/>
    <property type="molecule type" value="Genomic_DNA"/>
</dbReference>
<organism evidence="2 3">
    <name type="scientific">Aminipila luticellarii</name>
    <dbReference type="NCBI Taxonomy" id="2507160"/>
    <lineage>
        <taxon>Bacteria</taxon>
        <taxon>Bacillati</taxon>
        <taxon>Bacillota</taxon>
        <taxon>Clostridia</taxon>
        <taxon>Peptostreptococcales</taxon>
        <taxon>Anaerovoracaceae</taxon>
        <taxon>Aminipila</taxon>
    </lineage>
</organism>
<evidence type="ECO:0000256" key="1">
    <source>
        <dbReference type="SAM" id="Phobius"/>
    </source>
</evidence>
<dbReference type="KEGG" id="amij:EQM06_02700"/>
<feature type="transmembrane region" description="Helical" evidence="1">
    <location>
        <begin position="69"/>
        <end position="90"/>
    </location>
</feature>
<feature type="transmembrane region" description="Helical" evidence="1">
    <location>
        <begin position="110"/>
        <end position="129"/>
    </location>
</feature>
<dbReference type="AlphaFoldDB" id="A0A410PTL0"/>
<dbReference type="Proteomes" id="UP000287601">
    <property type="component" value="Chromosome"/>
</dbReference>
<feature type="transmembrane region" description="Helical" evidence="1">
    <location>
        <begin position="168"/>
        <end position="186"/>
    </location>
</feature>
<accession>A0A410PTL0</accession>
<sequence length="226" mass="24461">MKKGDFIWGAVLACAAAFLLVPVTHQVFLSASADHPYGMAFLKFGILASMGELLSIRIVSGDWKKPKGFLWRVIVWGILGMAISLMIVLFDAGVHGAMAKGYLPSLSGGGMASALGTAFLISAFMNLIFGPTFMGFHRITDTWIEMSNGSLTEMRGQKLSDVLDAADLNGFVSFVVCKTIPIFWIPAHTITFMLDPEYRVLAAAMLSICLGVILGFSKRKGQKNSK</sequence>
<evidence type="ECO:0000313" key="2">
    <source>
        <dbReference type="EMBL" id="QAT42226.1"/>
    </source>
</evidence>
<evidence type="ECO:0000313" key="3">
    <source>
        <dbReference type="Proteomes" id="UP000287601"/>
    </source>
</evidence>
<keyword evidence="1" id="KW-1133">Transmembrane helix</keyword>
<dbReference type="RefSeq" id="WP_128744880.1">
    <property type="nucleotide sequence ID" value="NZ_CP035281.1"/>
</dbReference>
<feature type="transmembrane region" description="Helical" evidence="1">
    <location>
        <begin position="198"/>
        <end position="216"/>
    </location>
</feature>